<name>J9EAM7_WUCBA</name>
<reference evidence="3" key="1">
    <citation type="submission" date="2012-08" db="EMBL/GenBank/DDBJ databases">
        <title>The Genome Sequence of Wuchereria bancrofti.</title>
        <authorList>
            <person name="Nutman T.B."/>
            <person name="Fink D.L."/>
            <person name="Russ C."/>
            <person name="Young S."/>
            <person name="Zeng Q."/>
            <person name="Koehrsen M."/>
            <person name="Alvarado L."/>
            <person name="Berlin A."/>
            <person name="Chapman S.B."/>
            <person name="Chen Z."/>
            <person name="Freedman E."/>
            <person name="Gellesch M."/>
            <person name="Goldberg J."/>
            <person name="Griggs A."/>
            <person name="Gujja S."/>
            <person name="Heilman E.R."/>
            <person name="Heiman D."/>
            <person name="Hepburn T."/>
            <person name="Howarth C."/>
            <person name="Jen D."/>
            <person name="Larson L."/>
            <person name="Lewis B."/>
            <person name="Mehta T."/>
            <person name="Park D."/>
            <person name="Pearson M."/>
            <person name="Roberts A."/>
            <person name="Saif S."/>
            <person name="Shea T."/>
            <person name="Shenoy N."/>
            <person name="Sisk P."/>
            <person name="Stolte C."/>
            <person name="Sykes S."/>
            <person name="Walk T."/>
            <person name="White J."/>
            <person name="Yandava C."/>
            <person name="Haas B."/>
            <person name="Henn M.R."/>
            <person name="Nusbaum C."/>
            <person name="Birren B."/>
        </authorList>
    </citation>
    <scope>NUCLEOTIDE SEQUENCE [LARGE SCALE GENOMIC DNA]</scope>
    <source>
        <strain evidence="3">NA</strain>
    </source>
</reference>
<comment type="caution">
    <text evidence="2">The sequence shown here is derived from an EMBL/GenBank/DDBJ whole genome shotgun (WGS) entry which is preliminary data.</text>
</comment>
<evidence type="ECO:0000313" key="2">
    <source>
        <dbReference type="EMBL" id="EJW79431.1"/>
    </source>
</evidence>
<gene>
    <name evidence="2" type="ORF">WUBG_09660</name>
</gene>
<dbReference type="Proteomes" id="UP000004810">
    <property type="component" value="Unassembled WGS sequence"/>
</dbReference>
<evidence type="ECO:0000313" key="3">
    <source>
        <dbReference type="Proteomes" id="UP000004810"/>
    </source>
</evidence>
<evidence type="ECO:0000256" key="1">
    <source>
        <dbReference type="SAM" id="MobiDB-lite"/>
    </source>
</evidence>
<feature type="region of interest" description="Disordered" evidence="1">
    <location>
        <begin position="1"/>
        <end position="32"/>
    </location>
</feature>
<protein>
    <submittedName>
        <fullName evidence="2">Uncharacterized protein</fullName>
    </submittedName>
</protein>
<feature type="non-terminal residue" evidence="2">
    <location>
        <position position="78"/>
    </location>
</feature>
<organism evidence="2 3">
    <name type="scientific">Wuchereria bancrofti</name>
    <dbReference type="NCBI Taxonomy" id="6293"/>
    <lineage>
        <taxon>Eukaryota</taxon>
        <taxon>Metazoa</taxon>
        <taxon>Ecdysozoa</taxon>
        <taxon>Nematoda</taxon>
        <taxon>Chromadorea</taxon>
        <taxon>Rhabditida</taxon>
        <taxon>Spirurina</taxon>
        <taxon>Spiruromorpha</taxon>
        <taxon>Filarioidea</taxon>
        <taxon>Onchocercidae</taxon>
        <taxon>Wuchereria</taxon>
    </lineage>
</organism>
<sequence>HIPSNYPKLSGRYHKRSNSAESYRLQQTSSLSSLSALSSLSYSRKFFTMNSYRQQYSSLSSSYHQDITHPKNNIGLSN</sequence>
<feature type="non-terminal residue" evidence="2">
    <location>
        <position position="1"/>
    </location>
</feature>
<accession>J9EAM7</accession>
<feature type="compositionally biased region" description="Polar residues" evidence="1">
    <location>
        <begin position="19"/>
        <end position="28"/>
    </location>
</feature>
<dbReference type="AlphaFoldDB" id="J9EAM7"/>
<proteinExistence type="predicted"/>
<dbReference type="EMBL" id="ADBV01005487">
    <property type="protein sequence ID" value="EJW79431.1"/>
    <property type="molecule type" value="Genomic_DNA"/>
</dbReference>